<reference evidence="1 2" key="1">
    <citation type="submission" date="2012-03" db="EMBL/GenBank/DDBJ databases">
        <title>The Genome Sequence of Bartonella tamiae Th239.</title>
        <authorList>
            <consortium name="The Broad Institute Genome Sequencing Platform"/>
            <consortium name="The Broad Institute Genome Sequencing Center for Infectious Disease"/>
            <person name="Feldgarden M."/>
            <person name="Kirby J."/>
            <person name="Kosoy M."/>
            <person name="Birtles R."/>
            <person name="Probert W.S."/>
            <person name="Chiaraviglio L."/>
            <person name="Young S.K."/>
            <person name="Zeng Q."/>
            <person name="Gargeya S."/>
            <person name="Fitzgerald M."/>
            <person name="Haas B."/>
            <person name="Abouelleil A."/>
            <person name="Alvarado L."/>
            <person name="Arachchi H.M."/>
            <person name="Berlin A."/>
            <person name="Chapman S.B."/>
            <person name="Gearin G."/>
            <person name="Goldberg J."/>
            <person name="Griggs A."/>
            <person name="Gujja S."/>
            <person name="Hansen M."/>
            <person name="Heiman D."/>
            <person name="Howarth C."/>
            <person name="Larimer J."/>
            <person name="Lui A."/>
            <person name="MacDonald P.J.P."/>
            <person name="McCowen C."/>
            <person name="Montmayeur A."/>
            <person name="Murphy C."/>
            <person name="Neiman D."/>
            <person name="Pearson M."/>
            <person name="Priest M."/>
            <person name="Roberts A."/>
            <person name="Saif S."/>
            <person name="Shea T."/>
            <person name="Sisk P."/>
            <person name="Stolte C."/>
            <person name="Sykes S."/>
            <person name="Wortman J."/>
            <person name="Nusbaum C."/>
            <person name="Birren B."/>
        </authorList>
    </citation>
    <scope>NUCLEOTIDE SEQUENCE [LARGE SCALE GENOMIC DNA]</scope>
    <source>
        <strain evidence="1 2">Th239</strain>
    </source>
</reference>
<accession>J0QZF9</accession>
<protein>
    <submittedName>
        <fullName evidence="1">Uncharacterized protein</fullName>
    </submittedName>
</protein>
<keyword evidence="2" id="KW-1185">Reference proteome</keyword>
<sequence>MYALDVDLKNKSLEQRQSLLSLRSLQDAATKLADLKNVPNGLNTRALVGMFICQTQRNKRIAMDPVRIHLRVATRQGSSIVKLRFGSTKF</sequence>
<dbReference type="OrthoDB" id="8116929at2"/>
<dbReference type="RefSeq" id="WP_008039315.1">
    <property type="nucleotide sequence ID" value="NZ_JH725147.1"/>
</dbReference>
<proteinExistence type="predicted"/>
<dbReference type="STRING" id="1094558.ME5_01170"/>
<evidence type="ECO:0000313" key="1">
    <source>
        <dbReference type="EMBL" id="EJF88619.1"/>
    </source>
</evidence>
<gene>
    <name evidence="1" type="ORF">ME5_01170</name>
</gene>
<name>J0QZF9_9HYPH</name>
<dbReference type="eggNOG" id="ENOG502ZUVR">
    <property type="taxonomic scope" value="Bacteria"/>
</dbReference>
<evidence type="ECO:0000313" key="2">
    <source>
        <dbReference type="Proteomes" id="UP000008952"/>
    </source>
</evidence>
<dbReference type="Proteomes" id="UP000008952">
    <property type="component" value="Unassembled WGS sequence"/>
</dbReference>
<dbReference type="EMBL" id="AIMB01000008">
    <property type="protein sequence ID" value="EJF88619.1"/>
    <property type="molecule type" value="Genomic_DNA"/>
</dbReference>
<organism evidence="1 2">
    <name type="scientific">Bartonella tamiae Th239</name>
    <dbReference type="NCBI Taxonomy" id="1094558"/>
    <lineage>
        <taxon>Bacteria</taxon>
        <taxon>Pseudomonadati</taxon>
        <taxon>Pseudomonadota</taxon>
        <taxon>Alphaproteobacteria</taxon>
        <taxon>Hyphomicrobiales</taxon>
        <taxon>Bartonellaceae</taxon>
        <taxon>Bartonella</taxon>
    </lineage>
</organism>
<comment type="caution">
    <text evidence="1">The sequence shown here is derived from an EMBL/GenBank/DDBJ whole genome shotgun (WGS) entry which is preliminary data.</text>
</comment>
<dbReference type="HOGENOM" id="CLU_2407325_0_0_5"/>
<dbReference type="PATRIC" id="fig|1094558.3.peg.1267"/>
<dbReference type="AlphaFoldDB" id="J0QZF9"/>